<accession>A0A3N2D779</accession>
<dbReference type="PRINTS" id="PR00455">
    <property type="entry name" value="HTHTETR"/>
</dbReference>
<dbReference type="Proteomes" id="UP000275356">
    <property type="component" value="Unassembled WGS sequence"/>
</dbReference>
<dbReference type="Gene3D" id="1.10.357.10">
    <property type="entry name" value="Tetracycline Repressor, domain 2"/>
    <property type="match status" value="1"/>
</dbReference>
<gene>
    <name evidence="6" type="ORF">EDD28_0166</name>
</gene>
<sequence length="227" mass="24465">MSFTTSPRAPGLRERKKAARHAAFVDAARELVRSHGLDGVTIEDICQRVGVSPRTFFNYFASKEDVVLGIGVEDGARSPIPVELVEAFAAGGPSGVLVDDLAALVASILDDPVTGPQRVECVMGIIEAEPRLIGRELRMMEERRIALQSLLERRELTAPTGIAPAVTASLLMAFVRAAVELWNESGQAGRAADYLPTTRDQLRRLVLLGEATPASSPSPNEPKEEPQ</sequence>
<protein>
    <submittedName>
        <fullName evidence="6">TetR family transcriptional regulator</fullName>
    </submittedName>
</protein>
<dbReference type="OrthoDB" id="8688418at2"/>
<dbReference type="GO" id="GO:0000976">
    <property type="term" value="F:transcription cis-regulatory region binding"/>
    <property type="evidence" value="ECO:0007669"/>
    <property type="project" value="TreeGrafter"/>
</dbReference>
<feature type="domain" description="HTH tetR-type" evidence="5">
    <location>
        <begin position="18"/>
        <end position="78"/>
    </location>
</feature>
<dbReference type="PROSITE" id="PS50977">
    <property type="entry name" value="HTH_TETR_2"/>
    <property type="match status" value="1"/>
</dbReference>
<name>A0A3N2D779_9MICO</name>
<dbReference type="InterPro" id="IPR023772">
    <property type="entry name" value="DNA-bd_HTH_TetR-type_CS"/>
</dbReference>
<dbReference type="AlphaFoldDB" id="A0A3N2D779"/>
<evidence type="ECO:0000313" key="6">
    <source>
        <dbReference type="EMBL" id="ROR95605.1"/>
    </source>
</evidence>
<comment type="caution">
    <text evidence="6">The sequence shown here is derived from an EMBL/GenBank/DDBJ whole genome shotgun (WGS) entry which is preliminary data.</text>
</comment>
<dbReference type="PANTHER" id="PTHR30055:SF234">
    <property type="entry name" value="HTH-TYPE TRANSCRIPTIONAL REGULATOR BETI"/>
    <property type="match status" value="1"/>
</dbReference>
<evidence type="ECO:0000256" key="1">
    <source>
        <dbReference type="ARBA" id="ARBA00023015"/>
    </source>
</evidence>
<proteinExistence type="predicted"/>
<evidence type="ECO:0000259" key="5">
    <source>
        <dbReference type="PROSITE" id="PS50977"/>
    </source>
</evidence>
<evidence type="ECO:0000256" key="2">
    <source>
        <dbReference type="ARBA" id="ARBA00023125"/>
    </source>
</evidence>
<evidence type="ECO:0000256" key="4">
    <source>
        <dbReference type="PROSITE-ProRule" id="PRU00335"/>
    </source>
</evidence>
<reference evidence="6 7" key="1">
    <citation type="submission" date="2018-11" db="EMBL/GenBank/DDBJ databases">
        <title>Sequencing the genomes of 1000 actinobacteria strains.</title>
        <authorList>
            <person name="Klenk H.-P."/>
        </authorList>
    </citation>
    <scope>NUCLEOTIDE SEQUENCE [LARGE SCALE GENOMIC DNA]</scope>
    <source>
        <strain evidence="6 7">DSM 13521</strain>
    </source>
</reference>
<evidence type="ECO:0000256" key="3">
    <source>
        <dbReference type="ARBA" id="ARBA00023163"/>
    </source>
</evidence>
<keyword evidence="1" id="KW-0805">Transcription regulation</keyword>
<keyword evidence="7" id="KW-1185">Reference proteome</keyword>
<dbReference type="InterPro" id="IPR001647">
    <property type="entry name" value="HTH_TetR"/>
</dbReference>
<dbReference type="Pfam" id="PF00440">
    <property type="entry name" value="TetR_N"/>
    <property type="match status" value="1"/>
</dbReference>
<dbReference type="EMBL" id="RKHQ01000001">
    <property type="protein sequence ID" value="ROR95605.1"/>
    <property type="molecule type" value="Genomic_DNA"/>
</dbReference>
<dbReference type="PROSITE" id="PS01081">
    <property type="entry name" value="HTH_TETR_1"/>
    <property type="match status" value="1"/>
</dbReference>
<feature type="DNA-binding region" description="H-T-H motif" evidence="4">
    <location>
        <begin position="41"/>
        <end position="60"/>
    </location>
</feature>
<dbReference type="GO" id="GO:0003700">
    <property type="term" value="F:DNA-binding transcription factor activity"/>
    <property type="evidence" value="ECO:0007669"/>
    <property type="project" value="TreeGrafter"/>
</dbReference>
<evidence type="ECO:0000313" key="7">
    <source>
        <dbReference type="Proteomes" id="UP000275356"/>
    </source>
</evidence>
<keyword evidence="3" id="KW-0804">Transcription</keyword>
<dbReference type="InterPro" id="IPR009057">
    <property type="entry name" value="Homeodomain-like_sf"/>
</dbReference>
<organism evidence="6 7">
    <name type="scientific">Salana multivorans</name>
    <dbReference type="NCBI Taxonomy" id="120377"/>
    <lineage>
        <taxon>Bacteria</taxon>
        <taxon>Bacillati</taxon>
        <taxon>Actinomycetota</taxon>
        <taxon>Actinomycetes</taxon>
        <taxon>Micrococcales</taxon>
        <taxon>Beutenbergiaceae</taxon>
        <taxon>Salana</taxon>
    </lineage>
</organism>
<dbReference type="PANTHER" id="PTHR30055">
    <property type="entry name" value="HTH-TYPE TRANSCRIPTIONAL REGULATOR RUTR"/>
    <property type="match status" value="1"/>
</dbReference>
<dbReference type="RefSeq" id="WP_123737897.1">
    <property type="nucleotide sequence ID" value="NZ_CALFQU010000003.1"/>
</dbReference>
<dbReference type="SUPFAM" id="SSF46689">
    <property type="entry name" value="Homeodomain-like"/>
    <property type="match status" value="1"/>
</dbReference>
<dbReference type="InterPro" id="IPR050109">
    <property type="entry name" value="HTH-type_TetR-like_transc_reg"/>
</dbReference>
<keyword evidence="2 4" id="KW-0238">DNA-binding</keyword>